<feature type="non-terminal residue" evidence="5">
    <location>
        <position position="1"/>
    </location>
</feature>
<sequence>KNNHSAAFCPATMRTGAAWLLVPFCLGFAAVNFSFLSAGFVPEGPRDPSRREVLLIGAFLAQPAWAASLEVKRDLLALADETRRGTTASAAQRRRMSQLADDLSSTASISTKSMLSGTWNLVYTTEKEVLSLIGDPGAAVYQKIDVDGGTLGNSIEFGGGKRFDVQGVIESQAQSGSNQEAPYGLRSDFTFTGAALQLPPVTLPLPPFGAGWFVSTYLDEGLRVNRDSRGDLAIYVRAP</sequence>
<feature type="transmembrane region" description="Helical" evidence="3">
    <location>
        <begin position="20"/>
        <end position="41"/>
    </location>
</feature>
<keyword evidence="6" id="KW-1185">Reference proteome</keyword>
<keyword evidence="3" id="KW-1133">Transmembrane helix</keyword>
<evidence type="ECO:0000256" key="1">
    <source>
        <dbReference type="ARBA" id="ARBA00004474"/>
    </source>
</evidence>
<dbReference type="Proteomes" id="UP001642464">
    <property type="component" value="Unassembled WGS sequence"/>
</dbReference>
<evidence type="ECO:0000256" key="2">
    <source>
        <dbReference type="ARBA" id="ARBA00022640"/>
    </source>
</evidence>
<dbReference type="PANTHER" id="PTHR31906">
    <property type="entry name" value="PLASTID-LIPID-ASSOCIATED PROTEIN 4, CHLOROPLASTIC-RELATED"/>
    <property type="match status" value="1"/>
</dbReference>
<dbReference type="InterPro" id="IPR039633">
    <property type="entry name" value="PAP"/>
</dbReference>
<evidence type="ECO:0000259" key="4">
    <source>
        <dbReference type="Pfam" id="PF04755"/>
    </source>
</evidence>
<dbReference type="Pfam" id="PF04755">
    <property type="entry name" value="PAP_fibrillin"/>
    <property type="match status" value="1"/>
</dbReference>
<keyword evidence="3" id="KW-0812">Transmembrane</keyword>
<evidence type="ECO:0000256" key="3">
    <source>
        <dbReference type="SAM" id="Phobius"/>
    </source>
</evidence>
<accession>A0ABP0JIM8</accession>
<keyword evidence="3" id="KW-0472">Membrane</keyword>
<name>A0ABP0JIM8_9DINO</name>
<organism evidence="5 6">
    <name type="scientific">Durusdinium trenchii</name>
    <dbReference type="NCBI Taxonomy" id="1381693"/>
    <lineage>
        <taxon>Eukaryota</taxon>
        <taxon>Sar</taxon>
        <taxon>Alveolata</taxon>
        <taxon>Dinophyceae</taxon>
        <taxon>Suessiales</taxon>
        <taxon>Symbiodiniaceae</taxon>
        <taxon>Durusdinium</taxon>
    </lineage>
</organism>
<evidence type="ECO:0000313" key="6">
    <source>
        <dbReference type="Proteomes" id="UP001642464"/>
    </source>
</evidence>
<gene>
    <name evidence="5" type="ORF">SCF082_LOCUS12276</name>
</gene>
<reference evidence="5 6" key="1">
    <citation type="submission" date="2024-02" db="EMBL/GenBank/DDBJ databases">
        <authorList>
            <person name="Chen Y."/>
            <person name="Shah S."/>
            <person name="Dougan E. K."/>
            <person name="Thang M."/>
            <person name="Chan C."/>
        </authorList>
    </citation>
    <scope>NUCLEOTIDE SEQUENCE [LARGE SCALE GENOMIC DNA]</scope>
</reference>
<keyword evidence="2" id="KW-0934">Plastid</keyword>
<comment type="caution">
    <text evidence="5">The sequence shown here is derived from an EMBL/GenBank/DDBJ whole genome shotgun (WGS) entry which is preliminary data.</text>
</comment>
<protein>
    <submittedName>
        <fullName evidence="5">Chloroplastic (Fibrillin-9)</fullName>
    </submittedName>
</protein>
<feature type="domain" description="Plastid lipid-associated protein/fibrillin conserved" evidence="4">
    <location>
        <begin position="71"/>
        <end position="234"/>
    </location>
</feature>
<evidence type="ECO:0000313" key="5">
    <source>
        <dbReference type="EMBL" id="CAK9014278.1"/>
    </source>
</evidence>
<dbReference type="InterPro" id="IPR006843">
    <property type="entry name" value="PAP/fibrillin_dom"/>
</dbReference>
<dbReference type="EMBL" id="CAXAMM010007458">
    <property type="protein sequence ID" value="CAK9014278.1"/>
    <property type="molecule type" value="Genomic_DNA"/>
</dbReference>
<proteinExistence type="predicted"/>
<comment type="subcellular location">
    <subcellularLocation>
        <location evidence="1">Plastid</location>
    </subcellularLocation>
</comment>